<proteinExistence type="predicted"/>
<keyword evidence="1" id="KW-0472">Membrane</keyword>
<dbReference type="AlphaFoldDB" id="A0A2P7MWP0"/>
<protein>
    <submittedName>
        <fullName evidence="2">Uncharacterized protein</fullName>
    </submittedName>
</protein>
<evidence type="ECO:0000313" key="2">
    <source>
        <dbReference type="EMBL" id="PSJ05654.1"/>
    </source>
</evidence>
<organism evidence="2 3">
    <name type="scientific">Cyanobium usitatum str. Tous</name>
    <dbReference type="NCBI Taxonomy" id="2116684"/>
    <lineage>
        <taxon>Bacteria</taxon>
        <taxon>Bacillati</taxon>
        <taxon>Cyanobacteriota</taxon>
        <taxon>Cyanophyceae</taxon>
        <taxon>Synechococcales</taxon>
        <taxon>Prochlorococcaceae</taxon>
        <taxon>Cyanobium</taxon>
    </lineage>
</organism>
<sequence>MPTSSQKASPLAGVLRVWALALAISAALAAAGERWPQPLPLQQGVVWLLVGLPPLLVGLWLLTHWSLPHPDRGESSN</sequence>
<evidence type="ECO:0000256" key="1">
    <source>
        <dbReference type="SAM" id="Phobius"/>
    </source>
</evidence>
<dbReference type="Proteomes" id="UP000243002">
    <property type="component" value="Unassembled WGS sequence"/>
</dbReference>
<reference evidence="2 3" key="1">
    <citation type="journal article" date="2018" name="Environ. Microbiol.">
        <title>Ecological and genomic features of two widespread freshwater picocyanobacteria.</title>
        <authorList>
            <person name="Cabello-Yeves P.J."/>
            <person name="Picazo A."/>
            <person name="Camacho A."/>
            <person name="Callieri C."/>
            <person name="Rosselli R."/>
            <person name="Roda-Garcia J.J."/>
            <person name="Coutinho F.H."/>
            <person name="Rodriguez-Valera F."/>
        </authorList>
    </citation>
    <scope>NUCLEOTIDE SEQUENCE [LARGE SCALE GENOMIC DNA]</scope>
    <source>
        <strain evidence="2 3">Tous</strain>
    </source>
</reference>
<dbReference type="RefSeq" id="WP_106502588.1">
    <property type="nucleotide sequence ID" value="NZ_PXXO01000006.1"/>
</dbReference>
<gene>
    <name evidence="2" type="ORF">C7K55_06305</name>
</gene>
<name>A0A2P7MWP0_9CYAN</name>
<evidence type="ECO:0000313" key="3">
    <source>
        <dbReference type="Proteomes" id="UP000243002"/>
    </source>
</evidence>
<accession>A0A2P7MWP0</accession>
<keyword evidence="1" id="KW-1133">Transmembrane helix</keyword>
<keyword evidence="3" id="KW-1185">Reference proteome</keyword>
<keyword evidence="1" id="KW-0812">Transmembrane</keyword>
<feature type="transmembrane region" description="Helical" evidence="1">
    <location>
        <begin position="45"/>
        <end position="62"/>
    </location>
</feature>
<comment type="caution">
    <text evidence="2">The sequence shown here is derived from an EMBL/GenBank/DDBJ whole genome shotgun (WGS) entry which is preliminary data.</text>
</comment>
<dbReference type="EMBL" id="PXXO01000006">
    <property type="protein sequence ID" value="PSJ05654.1"/>
    <property type="molecule type" value="Genomic_DNA"/>
</dbReference>